<dbReference type="PANTHER" id="PTHR16161">
    <property type="entry name" value="TRANSCRIPTIONAL PROTEIN SWT1"/>
    <property type="match status" value="1"/>
</dbReference>
<dbReference type="PANTHER" id="PTHR16161:SF0">
    <property type="entry name" value="TRANSCRIPTIONAL PROTEIN SWT1"/>
    <property type="match status" value="1"/>
</dbReference>
<comment type="similarity">
    <text evidence="1">Belongs to the SWT1 family.</text>
</comment>
<dbReference type="Proteomes" id="UP000295264">
    <property type="component" value="Unassembled WGS sequence"/>
</dbReference>
<evidence type="ECO:0000313" key="6">
    <source>
        <dbReference type="Proteomes" id="UP000295264"/>
    </source>
</evidence>
<reference evidence="5 6" key="1">
    <citation type="journal article" date="2018" name="Genomics">
        <title>Molecular footprints of inshore aquatic adaptation in Indo-Pacific humpback dolphin (Sousa chinensis).</title>
        <authorList>
            <person name="Ming Y."/>
            <person name="Jian J."/>
            <person name="Yu F."/>
            <person name="Yu X."/>
            <person name="Wang J."/>
            <person name="Liu W."/>
        </authorList>
    </citation>
    <scope>NUCLEOTIDE SEQUENCE [LARGE SCALE GENOMIC DNA]</scope>
    <source>
        <strain evidence="5">MY-2018</strain>
        <tissue evidence="5">Skin</tissue>
    </source>
</reference>
<dbReference type="EMBL" id="QWLN02005217">
    <property type="protein sequence ID" value="TEA37637.1"/>
    <property type="molecule type" value="Genomic_DNA"/>
</dbReference>
<keyword evidence="6" id="KW-1185">Reference proteome</keyword>
<evidence type="ECO:0000313" key="5">
    <source>
        <dbReference type="EMBL" id="TEA37637.1"/>
    </source>
</evidence>
<feature type="compositionally biased region" description="Polar residues" evidence="3">
    <location>
        <begin position="142"/>
        <end position="176"/>
    </location>
</feature>
<evidence type="ECO:0000256" key="3">
    <source>
        <dbReference type="SAM" id="MobiDB-lite"/>
    </source>
</evidence>
<evidence type="ECO:0000256" key="2">
    <source>
        <dbReference type="ARBA" id="ARBA00074620"/>
    </source>
</evidence>
<feature type="non-terminal residue" evidence="5">
    <location>
        <position position="1"/>
    </location>
</feature>
<sequence length="958" mass="108921">RKAKRTLGSDRAVPCLWAQNYISQRASGLGVPFPWSGSPESPPAGELVNKLFKMSSKESYGKKEKSLRKGTAPSPNVDEEDKKEKKTSANSTSSPCSVISVSTEKRKLKSDDTDILYCNIKRRQELKRLNVETDTPRKRPKISSSSQGLVKLQETSYSNDNQITSQSPSSNGTKNGISKCVDFKVKDIKLTNVKSELDHGIKNFSSPKIAKDVRPKAEGQASEKKWPHLLAQRKKMKELKKERYNKFRDSSEKYVLEKCKRIQFSQDYKSNKIIKEPLESRRRMINFKILGESCETLQKLVEEDVFSLDSNTLKTKQEKKECLEGSQFSLNLTRHKSEHLFSDSTYKQTVREWEGKYHQHQRSNDSSSSENLTKSFEAPCSSVSLESIQDTDQEMQIVEELHAARVGKSVDLTVVPPSGEFTSMEIDLVEDDVHSSSANTASDKKLLIVVDTNILMNHLKFVRILKTTEISGFDRLVLIIPWVVVQELDRMKAGKLLKRAQHKAIPAVHFINDSLKNQDRKLWGQSIQLASQKLYGLSDENNDDRVLKCCLQYQELFPCSLVILCTDDRNLRNKGLISGVKSLSKEELSAELLNLSLNTVVCHQPCISKQQLKAEATPLEKSCEEESTNSGLCIPLESIVSDLEKSLGTALSSILETEMKIAFGNLWMEVLYLKPPWTLIHLLQCFRKHWLAVFGLVVEKNLLLTVESLYENLSKANNAVDFTTAKLLLQDSKSLLHAFSTRSNYDGILPQAFAQVNKLLQTFIEVKAKLKQNPSKNTADKRQEDNSLMKSNNQEITISSGSHLPQPNRHQEIWSILENVWITIYQNSMDVFQRLGSNSALMSSKIASFEEAFVYLQKLMEAVKVILEGIQRILAPSSNYQDVETLYNFLIKYEVNKNVKFTAQELYDCVSQAEYREKLTIGCRQLVEMEHTMQQCNASVYMEAKNRGWCEDMLNYRT</sequence>
<comment type="caution">
    <text evidence="5">The sequence shown here is derived from an EMBL/GenBank/DDBJ whole genome shotgun (WGS) entry which is preliminary data.</text>
</comment>
<dbReference type="InterPro" id="IPR029060">
    <property type="entry name" value="PIN-like_dom_sf"/>
</dbReference>
<dbReference type="SMART" id="SM00670">
    <property type="entry name" value="PINc"/>
    <property type="match status" value="1"/>
</dbReference>
<dbReference type="Pfam" id="PF13638">
    <property type="entry name" value="PIN_4"/>
    <property type="match status" value="1"/>
</dbReference>
<gene>
    <name evidence="5" type="ORF">DBR06_SOUSAS5310077</name>
</gene>
<dbReference type="SUPFAM" id="SSF88723">
    <property type="entry name" value="PIN domain-like"/>
    <property type="match status" value="1"/>
</dbReference>
<name>A0A484GP63_SOUCH</name>
<dbReference type="InterPro" id="IPR052626">
    <property type="entry name" value="SWT1_Regulator"/>
</dbReference>
<proteinExistence type="inferred from homology"/>
<dbReference type="AlphaFoldDB" id="A0A484GP63"/>
<dbReference type="FunFam" id="3.40.50.1010:FF:000012">
    <property type="entry name" value="SWT1, RNA endoribonuclease homolog"/>
    <property type="match status" value="1"/>
</dbReference>
<feature type="compositionally biased region" description="Low complexity" evidence="3">
    <location>
        <begin position="91"/>
        <end position="102"/>
    </location>
</feature>
<accession>A0A484GP63</accession>
<dbReference type="CDD" id="cd18727">
    <property type="entry name" value="PIN_Swt1-like"/>
    <property type="match status" value="1"/>
</dbReference>
<dbReference type="InterPro" id="IPR002716">
    <property type="entry name" value="PIN_dom"/>
</dbReference>
<organism evidence="5 6">
    <name type="scientific">Sousa chinensis</name>
    <name type="common">Indo-pacific humpbacked dolphin</name>
    <name type="synonym">Steno chinensis</name>
    <dbReference type="NCBI Taxonomy" id="103600"/>
    <lineage>
        <taxon>Eukaryota</taxon>
        <taxon>Metazoa</taxon>
        <taxon>Chordata</taxon>
        <taxon>Craniata</taxon>
        <taxon>Vertebrata</taxon>
        <taxon>Euteleostomi</taxon>
        <taxon>Mammalia</taxon>
        <taxon>Eutheria</taxon>
        <taxon>Laurasiatheria</taxon>
        <taxon>Artiodactyla</taxon>
        <taxon>Whippomorpha</taxon>
        <taxon>Cetacea</taxon>
        <taxon>Odontoceti</taxon>
        <taxon>Delphinidae</taxon>
        <taxon>Sousa</taxon>
    </lineage>
</organism>
<dbReference type="GO" id="GO:0005634">
    <property type="term" value="C:nucleus"/>
    <property type="evidence" value="ECO:0007669"/>
    <property type="project" value="TreeGrafter"/>
</dbReference>
<evidence type="ECO:0000259" key="4">
    <source>
        <dbReference type="SMART" id="SM00670"/>
    </source>
</evidence>
<feature type="domain" description="PIN" evidence="4">
    <location>
        <begin position="446"/>
        <end position="573"/>
    </location>
</feature>
<protein>
    <recommendedName>
        <fullName evidence="2">Transcriptional protein SWT1</fullName>
    </recommendedName>
</protein>
<feature type="region of interest" description="Disordered" evidence="3">
    <location>
        <begin position="58"/>
        <end position="108"/>
    </location>
</feature>
<dbReference type="Gene3D" id="3.40.50.1010">
    <property type="entry name" value="5'-nuclease"/>
    <property type="match status" value="1"/>
</dbReference>
<evidence type="ECO:0000256" key="1">
    <source>
        <dbReference type="ARBA" id="ARBA00060839"/>
    </source>
</evidence>
<feature type="region of interest" description="Disordered" evidence="3">
    <location>
        <begin position="129"/>
        <end position="176"/>
    </location>
</feature>